<keyword evidence="3" id="KW-1185">Reference proteome</keyword>
<proteinExistence type="predicted"/>
<name>A0A7J9DXZ2_9ROSI</name>
<reference evidence="2 3" key="1">
    <citation type="journal article" date="2019" name="Genome Biol. Evol.">
        <title>Insights into the evolution of the New World diploid cottons (Gossypium, subgenus Houzingenia) based on genome sequencing.</title>
        <authorList>
            <person name="Grover C.E."/>
            <person name="Arick M.A. 2nd"/>
            <person name="Thrash A."/>
            <person name="Conover J.L."/>
            <person name="Sanders W.S."/>
            <person name="Peterson D.G."/>
            <person name="Frelichowski J.E."/>
            <person name="Scheffler J.A."/>
            <person name="Scheffler B.E."/>
            <person name="Wendel J.F."/>
        </authorList>
    </citation>
    <scope>NUCLEOTIDE SEQUENCE [LARGE SCALE GENOMIC DNA]</scope>
    <source>
        <strain evidence="2">8</strain>
        <tissue evidence="2">Leaf</tissue>
    </source>
</reference>
<dbReference type="AlphaFoldDB" id="A0A7J9DXZ2"/>
<dbReference type="EMBL" id="JABEZW010000005">
    <property type="protein sequence ID" value="MBA0765384.1"/>
    <property type="molecule type" value="Genomic_DNA"/>
</dbReference>
<protein>
    <submittedName>
        <fullName evidence="2">Uncharacterized protein</fullName>
    </submittedName>
</protein>
<organism evidence="2 3">
    <name type="scientific">Gossypium trilobum</name>
    <dbReference type="NCBI Taxonomy" id="34281"/>
    <lineage>
        <taxon>Eukaryota</taxon>
        <taxon>Viridiplantae</taxon>
        <taxon>Streptophyta</taxon>
        <taxon>Embryophyta</taxon>
        <taxon>Tracheophyta</taxon>
        <taxon>Spermatophyta</taxon>
        <taxon>Magnoliopsida</taxon>
        <taxon>eudicotyledons</taxon>
        <taxon>Gunneridae</taxon>
        <taxon>Pentapetalae</taxon>
        <taxon>rosids</taxon>
        <taxon>malvids</taxon>
        <taxon>Malvales</taxon>
        <taxon>Malvaceae</taxon>
        <taxon>Malvoideae</taxon>
        <taxon>Gossypium</taxon>
    </lineage>
</organism>
<feature type="compositionally biased region" description="Polar residues" evidence="1">
    <location>
        <begin position="16"/>
        <end position="27"/>
    </location>
</feature>
<gene>
    <name evidence="2" type="ORF">Gotri_014591</name>
</gene>
<evidence type="ECO:0000313" key="2">
    <source>
        <dbReference type="EMBL" id="MBA0765384.1"/>
    </source>
</evidence>
<evidence type="ECO:0000256" key="1">
    <source>
        <dbReference type="SAM" id="MobiDB-lite"/>
    </source>
</evidence>
<evidence type="ECO:0000313" key="3">
    <source>
        <dbReference type="Proteomes" id="UP000593568"/>
    </source>
</evidence>
<sequence length="27" mass="2977">MPGWNAWPGGSPFLMTPTQPTIYRPSS</sequence>
<accession>A0A7J9DXZ2</accession>
<comment type="caution">
    <text evidence="2">The sequence shown here is derived from an EMBL/GenBank/DDBJ whole genome shotgun (WGS) entry which is preliminary data.</text>
</comment>
<feature type="region of interest" description="Disordered" evidence="1">
    <location>
        <begin position="1"/>
        <end position="27"/>
    </location>
</feature>
<dbReference type="Proteomes" id="UP000593568">
    <property type="component" value="Unassembled WGS sequence"/>
</dbReference>